<protein>
    <submittedName>
        <fullName evidence="1">Predicted Zn-dependent protease, minimal metalloprotease (MMP)-like domain</fullName>
    </submittedName>
</protein>
<keyword evidence="1" id="KW-0378">Hydrolase</keyword>
<keyword evidence="1" id="KW-0645">Protease</keyword>
<name>A0A2Y8ZTK3_9MICO</name>
<accession>A0A2Y8ZTK3</accession>
<dbReference type="SUPFAM" id="SSF55486">
    <property type="entry name" value="Metalloproteases ('zincins'), catalytic domain"/>
    <property type="match status" value="1"/>
</dbReference>
<dbReference type="Pfam" id="PF06262">
    <property type="entry name" value="Zincin_1"/>
    <property type="match status" value="1"/>
</dbReference>
<organism evidence="1 2">
    <name type="scientific">Branchiibius hedensis</name>
    <dbReference type="NCBI Taxonomy" id="672460"/>
    <lineage>
        <taxon>Bacteria</taxon>
        <taxon>Bacillati</taxon>
        <taxon>Actinomycetota</taxon>
        <taxon>Actinomycetes</taxon>
        <taxon>Micrococcales</taxon>
        <taxon>Dermacoccaceae</taxon>
        <taxon>Branchiibius</taxon>
    </lineage>
</organism>
<dbReference type="OrthoDB" id="4966605at2"/>
<dbReference type="AlphaFoldDB" id="A0A2Y8ZTK3"/>
<sequence>MQHNRHGRGIRGPLAWPPVPAMRPRAALFDELVLDALERIEARLGKPLGLIELAVEDVPPSDPAPWETQIALARTFPAEHGNPARVVLYRRPIESRAVREEELADLIDEVVTEQVADLIGVPPEDLGRE</sequence>
<dbReference type="CDD" id="cd12954">
    <property type="entry name" value="MMP_TTHA0227_like_1"/>
    <property type="match status" value="1"/>
</dbReference>
<dbReference type="Proteomes" id="UP000250028">
    <property type="component" value="Unassembled WGS sequence"/>
</dbReference>
<reference evidence="2" key="1">
    <citation type="submission" date="2016-10" db="EMBL/GenBank/DDBJ databases">
        <authorList>
            <person name="Varghese N."/>
            <person name="Submissions S."/>
        </authorList>
    </citation>
    <scope>NUCLEOTIDE SEQUENCE [LARGE SCALE GENOMIC DNA]</scope>
    <source>
        <strain evidence="2">DSM 22951</strain>
    </source>
</reference>
<evidence type="ECO:0000313" key="2">
    <source>
        <dbReference type="Proteomes" id="UP000250028"/>
    </source>
</evidence>
<keyword evidence="1" id="KW-0482">Metalloprotease</keyword>
<proteinExistence type="predicted"/>
<gene>
    <name evidence="1" type="ORF">SAMN04489750_2166</name>
</gene>
<dbReference type="InterPro" id="IPR010428">
    <property type="entry name" value="Zincin_1"/>
</dbReference>
<dbReference type="Gene3D" id="3.30.2010.20">
    <property type="match status" value="1"/>
</dbReference>
<dbReference type="EMBL" id="UESZ01000001">
    <property type="protein sequence ID" value="SSA34836.1"/>
    <property type="molecule type" value="Genomic_DNA"/>
</dbReference>
<keyword evidence="2" id="KW-1185">Reference proteome</keyword>
<dbReference type="GO" id="GO:0008237">
    <property type="term" value="F:metallopeptidase activity"/>
    <property type="evidence" value="ECO:0007669"/>
    <property type="project" value="UniProtKB-KW"/>
</dbReference>
<dbReference type="GO" id="GO:0006508">
    <property type="term" value="P:proteolysis"/>
    <property type="evidence" value="ECO:0007669"/>
    <property type="project" value="UniProtKB-KW"/>
</dbReference>
<evidence type="ECO:0000313" key="1">
    <source>
        <dbReference type="EMBL" id="SSA34836.1"/>
    </source>
</evidence>
<dbReference type="InterPro" id="IPR038555">
    <property type="entry name" value="Zincin_1_sf"/>
</dbReference>
<dbReference type="RefSeq" id="WP_109685709.1">
    <property type="nucleotide sequence ID" value="NZ_QGDN01000001.1"/>
</dbReference>